<gene>
    <name evidence="1" type="ORF">UFOPK2602_00825</name>
</gene>
<evidence type="ECO:0000313" key="1">
    <source>
        <dbReference type="EMBL" id="CAB4705457.1"/>
    </source>
</evidence>
<dbReference type="InterPro" id="IPR038695">
    <property type="entry name" value="Saro_0823-like_sf"/>
</dbReference>
<reference evidence="1" key="1">
    <citation type="submission" date="2020-05" db="EMBL/GenBank/DDBJ databases">
        <authorList>
            <person name="Chiriac C."/>
            <person name="Salcher M."/>
            <person name="Ghai R."/>
            <person name="Kavagutti S V."/>
        </authorList>
    </citation>
    <scope>NUCLEOTIDE SEQUENCE</scope>
</reference>
<accession>A0A6J6Q3A6</accession>
<dbReference type="Gene3D" id="2.60.120.1140">
    <property type="entry name" value="Protein of unknown function DUF192"/>
    <property type="match status" value="1"/>
</dbReference>
<dbReference type="Pfam" id="PF02643">
    <property type="entry name" value="DUF192"/>
    <property type="match status" value="1"/>
</dbReference>
<organism evidence="1">
    <name type="scientific">freshwater metagenome</name>
    <dbReference type="NCBI Taxonomy" id="449393"/>
    <lineage>
        <taxon>unclassified sequences</taxon>
        <taxon>metagenomes</taxon>
        <taxon>ecological metagenomes</taxon>
    </lineage>
</organism>
<proteinExistence type="predicted"/>
<dbReference type="InterPro" id="IPR003795">
    <property type="entry name" value="DUF192"/>
</dbReference>
<dbReference type="AlphaFoldDB" id="A0A6J6Q3A6"/>
<dbReference type="EMBL" id="CAEZXX010000044">
    <property type="protein sequence ID" value="CAB4705457.1"/>
    <property type="molecule type" value="Genomic_DNA"/>
</dbReference>
<name>A0A6J6Q3A6_9ZZZZ</name>
<protein>
    <submittedName>
        <fullName evidence="1">Unannotated protein</fullName>
    </submittedName>
</protein>
<sequence length="109" mass="11863">MAWLVSGTRVLASAEVLEGHRARARGLIGRSGVEGAVVLERCAWIHTLGMGFALDVAYLDRDGTVIKIARMQQHRVAAPVIGSRTVIEAQAGSFTRWDLHIGDNVEVRD</sequence>